<dbReference type="EMBL" id="JAGMWN010000013">
    <property type="protein sequence ID" value="MBP5858983.1"/>
    <property type="molecule type" value="Genomic_DNA"/>
</dbReference>
<dbReference type="SMART" id="SM00867">
    <property type="entry name" value="YceI"/>
    <property type="match status" value="1"/>
</dbReference>
<protein>
    <submittedName>
        <fullName evidence="3">YceI family protein</fullName>
    </submittedName>
</protein>
<dbReference type="InterPro" id="IPR007372">
    <property type="entry name" value="Lipid/polyisoprenoid-bd_YceI"/>
</dbReference>
<dbReference type="RefSeq" id="WP_210683569.1">
    <property type="nucleotide sequence ID" value="NZ_JAGMWN010000013.1"/>
</dbReference>
<dbReference type="Gene3D" id="2.40.128.110">
    <property type="entry name" value="Lipid/polyisoprenoid-binding, YceI-like"/>
    <property type="match status" value="1"/>
</dbReference>
<feature type="chain" id="PRO_5035322830" evidence="1">
    <location>
        <begin position="31"/>
        <end position="202"/>
    </location>
</feature>
<keyword evidence="4" id="KW-1185">Reference proteome</keyword>
<dbReference type="PANTHER" id="PTHR34406:SF1">
    <property type="entry name" value="PROTEIN YCEI"/>
    <property type="match status" value="1"/>
</dbReference>
<reference evidence="3" key="1">
    <citation type="submission" date="2021-04" db="EMBL/GenBank/DDBJ databases">
        <authorList>
            <person name="Zhang D.-C."/>
        </authorList>
    </citation>
    <scope>NUCLEOTIDE SEQUENCE</scope>
    <source>
        <strain evidence="3">CGMCC 1.15697</strain>
    </source>
</reference>
<dbReference type="PANTHER" id="PTHR34406">
    <property type="entry name" value="PROTEIN YCEI"/>
    <property type="match status" value="1"/>
</dbReference>
<organism evidence="3 4">
    <name type="scientific">Marivibrio halodurans</name>
    <dbReference type="NCBI Taxonomy" id="2039722"/>
    <lineage>
        <taxon>Bacteria</taxon>
        <taxon>Pseudomonadati</taxon>
        <taxon>Pseudomonadota</taxon>
        <taxon>Alphaproteobacteria</taxon>
        <taxon>Rhodospirillales</taxon>
        <taxon>Rhodospirillaceae</taxon>
        <taxon>Marivibrio</taxon>
    </lineage>
</organism>
<keyword evidence="1" id="KW-0732">Signal</keyword>
<dbReference type="SUPFAM" id="SSF101874">
    <property type="entry name" value="YceI-like"/>
    <property type="match status" value="1"/>
</dbReference>
<evidence type="ECO:0000256" key="1">
    <source>
        <dbReference type="SAM" id="SignalP"/>
    </source>
</evidence>
<dbReference type="AlphaFoldDB" id="A0A8J7SLA7"/>
<gene>
    <name evidence="3" type="ORF">KAJ83_18330</name>
</gene>
<feature type="domain" description="Lipid/polyisoprenoid-binding YceI-like" evidence="2">
    <location>
        <begin position="35"/>
        <end position="200"/>
    </location>
</feature>
<dbReference type="Pfam" id="PF04264">
    <property type="entry name" value="YceI"/>
    <property type="match status" value="1"/>
</dbReference>
<accession>A0A8J7SLA7</accession>
<dbReference type="Proteomes" id="UP000672602">
    <property type="component" value="Unassembled WGS sequence"/>
</dbReference>
<feature type="signal peptide" evidence="1">
    <location>
        <begin position="1"/>
        <end position="30"/>
    </location>
</feature>
<dbReference type="InterPro" id="IPR036761">
    <property type="entry name" value="TTHA0802/YceI-like_sf"/>
</dbReference>
<evidence type="ECO:0000313" key="4">
    <source>
        <dbReference type="Proteomes" id="UP000672602"/>
    </source>
</evidence>
<evidence type="ECO:0000259" key="2">
    <source>
        <dbReference type="SMART" id="SM00867"/>
    </source>
</evidence>
<proteinExistence type="predicted"/>
<evidence type="ECO:0000313" key="3">
    <source>
        <dbReference type="EMBL" id="MBP5858983.1"/>
    </source>
</evidence>
<comment type="caution">
    <text evidence="3">The sequence shown here is derived from an EMBL/GenBank/DDBJ whole genome shotgun (WGS) entry which is preliminary data.</text>
</comment>
<sequence>MKSLFFHKFTPVIVPMLAALAFASSAPAHAQDAPLWRMRPAESALTFTAYQSGDPIEGRFEDFDAVIHFDPDRPEAGAVEVTIRTASATTDDSMRDGTLKSADLFNVEAYPTARFTADRFEKAAGENAYIAPGELTLRGVTKPVSLPFTLTIEGEGAGATAHAAGGITIQRLDHGVGQGDWEDTSTVGNDVDIAIDIRAVRQ</sequence>
<name>A0A8J7SLA7_9PROT</name>